<accession>A0AAN5AL61</accession>
<dbReference type="Proteomes" id="UP001310022">
    <property type="component" value="Unassembled WGS sequence"/>
</dbReference>
<organism evidence="2 3">
    <name type="scientific">Persicobacter diffluens</name>
    <dbReference type="NCBI Taxonomy" id="981"/>
    <lineage>
        <taxon>Bacteria</taxon>
        <taxon>Pseudomonadati</taxon>
        <taxon>Bacteroidota</taxon>
        <taxon>Cytophagia</taxon>
        <taxon>Cytophagales</taxon>
        <taxon>Persicobacteraceae</taxon>
        <taxon>Persicobacter</taxon>
    </lineage>
</organism>
<keyword evidence="1" id="KW-0812">Transmembrane</keyword>
<feature type="transmembrane region" description="Helical" evidence="1">
    <location>
        <begin position="80"/>
        <end position="99"/>
    </location>
</feature>
<evidence type="ECO:0000313" key="2">
    <source>
        <dbReference type="EMBL" id="GJM63565.1"/>
    </source>
</evidence>
<comment type="caution">
    <text evidence="2">The sequence shown here is derived from an EMBL/GenBank/DDBJ whole genome shotgun (WGS) entry which is preliminary data.</text>
</comment>
<dbReference type="RefSeq" id="WP_338238718.1">
    <property type="nucleotide sequence ID" value="NZ_BQKE01000003.1"/>
</dbReference>
<evidence type="ECO:0000313" key="3">
    <source>
        <dbReference type="Proteomes" id="UP001310022"/>
    </source>
</evidence>
<proteinExistence type="predicted"/>
<dbReference type="Pfam" id="PF06170">
    <property type="entry name" value="DUF983"/>
    <property type="match status" value="1"/>
</dbReference>
<keyword evidence="3" id="KW-1185">Reference proteome</keyword>
<sequence length="123" mass="14142">MKVLLEGKCPRCHEGDMFVHPLKKLHKFSDMHEKCENCGLRFEVEPGFFFGAMYISYAVSVAIFIGVSLALNIFMTDPPLWLYLLVIGSLALLLLPFTFRYSRILFLHWFGGVKFQKEFSGKA</sequence>
<dbReference type="AlphaFoldDB" id="A0AAN5AL61"/>
<name>A0AAN5AL61_9BACT</name>
<reference evidence="2 3" key="1">
    <citation type="submission" date="2021-12" db="EMBL/GenBank/DDBJ databases">
        <title>Genome sequencing of bacteria with rrn-lacking chromosome and rrn-plasmid.</title>
        <authorList>
            <person name="Anda M."/>
            <person name="Iwasaki W."/>
        </authorList>
    </citation>
    <scope>NUCLEOTIDE SEQUENCE [LARGE SCALE GENOMIC DNA]</scope>
    <source>
        <strain evidence="2 3">NBRC 15940</strain>
    </source>
</reference>
<dbReference type="InterPro" id="IPR009325">
    <property type="entry name" value="DUF983"/>
</dbReference>
<keyword evidence="1" id="KW-0472">Membrane</keyword>
<protein>
    <recommendedName>
        <fullName evidence="4">DUF983 domain-containing protein</fullName>
    </recommendedName>
</protein>
<gene>
    <name evidence="2" type="ORF">PEDI_41170</name>
</gene>
<feature type="transmembrane region" description="Helical" evidence="1">
    <location>
        <begin position="48"/>
        <end position="74"/>
    </location>
</feature>
<dbReference type="EMBL" id="BQKE01000003">
    <property type="protein sequence ID" value="GJM63565.1"/>
    <property type="molecule type" value="Genomic_DNA"/>
</dbReference>
<keyword evidence="1" id="KW-1133">Transmembrane helix</keyword>
<evidence type="ECO:0008006" key="4">
    <source>
        <dbReference type="Google" id="ProtNLM"/>
    </source>
</evidence>
<evidence type="ECO:0000256" key="1">
    <source>
        <dbReference type="SAM" id="Phobius"/>
    </source>
</evidence>